<dbReference type="AlphaFoldDB" id="A0A1L6TCW1"/>
<name>A0A1L6TCW1_PISSA</name>
<accession>A0A1L6TCW1</accession>
<dbReference type="InterPro" id="IPR042099">
    <property type="entry name" value="ANL_N_sf"/>
</dbReference>
<protein>
    <submittedName>
        <fullName evidence="1">Uncharacterized protein</fullName>
    </submittedName>
</protein>
<dbReference type="Gene3D" id="3.40.50.12780">
    <property type="entry name" value="N-terminal domain of ligase-like"/>
    <property type="match status" value="1"/>
</dbReference>
<proteinExistence type="predicted"/>
<evidence type="ECO:0000313" key="1">
    <source>
        <dbReference type="EMBL" id="ALB23238.1"/>
    </source>
</evidence>
<dbReference type="RefSeq" id="WP_027243106.1">
    <property type="nucleotide sequence ID" value="NZ_CP012508.1"/>
</dbReference>
<dbReference type="Proteomes" id="UP000029558">
    <property type="component" value="Chromosome"/>
</dbReference>
<evidence type="ECO:0000313" key="2">
    <source>
        <dbReference type="Proteomes" id="UP000029558"/>
    </source>
</evidence>
<dbReference type="PANTHER" id="PTHR43845">
    <property type="entry name" value="BLR5969 PROTEIN"/>
    <property type="match status" value="1"/>
</dbReference>
<organism evidence="1 2">
    <name type="scientific">Piscirickettsia salmonis</name>
    <dbReference type="NCBI Taxonomy" id="1238"/>
    <lineage>
        <taxon>Bacteria</taxon>
        <taxon>Pseudomonadati</taxon>
        <taxon>Pseudomonadota</taxon>
        <taxon>Gammaproteobacteria</taxon>
        <taxon>Thiotrichales</taxon>
        <taxon>Piscirickettsiaceae</taxon>
        <taxon>Piscirickettsia</taxon>
    </lineage>
</organism>
<reference evidence="1 2" key="1">
    <citation type="journal article" date="2014" name="Genome Announc.">
        <title>Comparative Genome Analysis of Two Isolates of the Fish Pathogen Piscirickettsia salmonis from Different Hosts Reveals Major Differences in Virulence-Associated Secretion Systems.</title>
        <authorList>
            <person name="Bohle H."/>
            <person name="Henriquez P."/>
            <person name="Grothusen H."/>
            <person name="Navas E."/>
            <person name="Sandoval A."/>
            <person name="Bustamante F."/>
            <person name="Bustos P."/>
            <person name="Mancilla M."/>
        </authorList>
    </citation>
    <scope>NUCLEOTIDE SEQUENCE [LARGE SCALE GENOMIC DNA]</scope>
    <source>
        <strain evidence="2">B1-32597</strain>
    </source>
</reference>
<dbReference type="SUPFAM" id="SSF56801">
    <property type="entry name" value="Acetyl-CoA synthetase-like"/>
    <property type="match status" value="1"/>
</dbReference>
<dbReference type="OrthoDB" id="580775at2"/>
<sequence>MISFKELNNNEFYKELVNSKEVTNILDCPILSKRDYDRTINSLNKCYEYTEPFWSSVYWSPTGGSTSSNSKSMYFPWDNDESEKQRSLMGKALSNTSIGVFSKNNVVANLFTGTSMYRSLELFNKLVTNAGVTSLPIGSNCSNEDTHEFLEHFNADIIAGPPVTIADYASYYLKNGGNNSISGIFYATNPLFPAQEHIINKAFNNPDIFSVYGSAETGPWAFYNSKILDKNKFIIVSSIADVEIVDQDDDGFGDIVVTIKVRKRFPVVRYSIGDIGKLSEFNLDGKNYQLLEVKGRNSQWLSYADMQIELDKISSELNYYLDWKIVQYFEKNSNVEVVNIRVLSDGNNIELLKLEDKFNTLLHVSEFKGALKVNVEFVSLEGLIKSKISNKVIKIFDIRNS</sequence>
<dbReference type="PANTHER" id="PTHR43845:SF1">
    <property type="entry name" value="BLR5969 PROTEIN"/>
    <property type="match status" value="1"/>
</dbReference>
<dbReference type="EMBL" id="CP012508">
    <property type="protein sequence ID" value="ALB23238.1"/>
    <property type="molecule type" value="Genomic_DNA"/>
</dbReference>
<gene>
    <name evidence="1" type="ORF">KU39_2058</name>
</gene>